<feature type="domain" description="Major facilitator superfamily (MFS) profile" evidence="7">
    <location>
        <begin position="13"/>
        <end position="419"/>
    </location>
</feature>
<keyword evidence="3 6" id="KW-0812">Transmembrane</keyword>
<dbReference type="Proteomes" id="UP000501076">
    <property type="component" value="Chromosome"/>
</dbReference>
<accession>A0A6M6E1G5</accession>
<dbReference type="Pfam" id="PF07690">
    <property type="entry name" value="MFS_1"/>
    <property type="match status" value="1"/>
</dbReference>
<dbReference type="AlphaFoldDB" id="A0A6M6E1G5"/>
<feature type="transmembrane region" description="Helical" evidence="6">
    <location>
        <begin position="106"/>
        <end position="130"/>
    </location>
</feature>
<evidence type="ECO:0000256" key="5">
    <source>
        <dbReference type="ARBA" id="ARBA00023136"/>
    </source>
</evidence>
<sequence length="428" mass="46962">MRGSVKMNKQESSYRWVVFGTTLLAYYLIVSQRTAPGLITEQLMKDFHVSASVIGLMTSIQFLAYAGLQIPIGLLSDRYGPNRFLIIGSLLTGIGSLIYSTSPNEYVLIFSRLLVGTGDSMIFVNLVLILSQWFKGNEFVKLLGLIGLVGSVGSLSATVPLSMWISFSGWRVPFLSIGLVLMAVSYLLYVVLVVKPKRLFQDDAKANKSSVKTPESVWAILRRVMTTRQAWATFLCHFGVVGTYIGFIGSWGVPYGMNVFHLSRADASQLIMYGLFGAMIGGPLISWISSRLNSIKKIYSLVHLIVVLSWTGLLLSGVKPSFMLVVILLFIIGFGNGASALTFAVVRQSFSLKEVGVVSGFANMGGFLSAVLLPSIFGNVLDLFPERSLHVGYHYAFMIPILFSMMGLLGVLLIKEKEKKEQKVLNAS</sequence>
<proteinExistence type="predicted"/>
<feature type="transmembrane region" description="Helical" evidence="6">
    <location>
        <begin position="393"/>
        <end position="414"/>
    </location>
</feature>
<dbReference type="GO" id="GO:0061513">
    <property type="term" value="F:glucose 6-phosphate:phosphate antiporter activity"/>
    <property type="evidence" value="ECO:0007669"/>
    <property type="project" value="TreeGrafter"/>
</dbReference>
<keyword evidence="4 6" id="KW-1133">Transmembrane helix</keyword>
<keyword evidence="5 6" id="KW-0472">Membrane</keyword>
<reference evidence="8 9" key="1">
    <citation type="submission" date="2019-10" db="EMBL/GenBank/DDBJ databases">
        <title>Complete genome sequences for adaption low water activity.</title>
        <authorList>
            <person name="Zhao L."/>
            <person name="Zhong J."/>
        </authorList>
    </citation>
    <scope>NUCLEOTIDE SEQUENCE [LARGE SCALE GENOMIC DNA]</scope>
    <source>
        <strain evidence="8 9">FDU301</strain>
    </source>
</reference>
<feature type="transmembrane region" description="Helical" evidence="6">
    <location>
        <begin position="12"/>
        <end position="29"/>
    </location>
</feature>
<evidence type="ECO:0000256" key="3">
    <source>
        <dbReference type="ARBA" id="ARBA00022692"/>
    </source>
</evidence>
<evidence type="ECO:0000313" key="8">
    <source>
        <dbReference type="EMBL" id="QJX78307.1"/>
    </source>
</evidence>
<evidence type="ECO:0000256" key="2">
    <source>
        <dbReference type="ARBA" id="ARBA00022448"/>
    </source>
</evidence>
<organism evidence="8 9">
    <name type="scientific">Priestia megaterium</name>
    <name type="common">Bacillus megaterium</name>
    <dbReference type="NCBI Taxonomy" id="1404"/>
    <lineage>
        <taxon>Bacteria</taxon>
        <taxon>Bacillati</taxon>
        <taxon>Bacillota</taxon>
        <taxon>Bacilli</taxon>
        <taxon>Bacillales</taxon>
        <taxon>Bacillaceae</taxon>
        <taxon>Priestia</taxon>
    </lineage>
</organism>
<feature type="transmembrane region" description="Helical" evidence="6">
    <location>
        <begin position="173"/>
        <end position="194"/>
    </location>
</feature>
<feature type="transmembrane region" description="Helical" evidence="6">
    <location>
        <begin position="358"/>
        <end position="381"/>
    </location>
</feature>
<feature type="transmembrane region" description="Helical" evidence="6">
    <location>
        <begin position="270"/>
        <end position="289"/>
    </location>
</feature>
<dbReference type="GO" id="GO:0005886">
    <property type="term" value="C:plasma membrane"/>
    <property type="evidence" value="ECO:0007669"/>
    <property type="project" value="UniProtKB-SubCell"/>
</dbReference>
<feature type="transmembrane region" description="Helical" evidence="6">
    <location>
        <begin position="230"/>
        <end position="250"/>
    </location>
</feature>
<name>A0A6M6E1G5_PRIMG</name>
<dbReference type="Gene3D" id="1.20.1250.20">
    <property type="entry name" value="MFS general substrate transporter like domains"/>
    <property type="match status" value="2"/>
</dbReference>
<dbReference type="InterPro" id="IPR020846">
    <property type="entry name" value="MFS_dom"/>
</dbReference>
<dbReference type="GO" id="GO:0035435">
    <property type="term" value="P:phosphate ion transmembrane transport"/>
    <property type="evidence" value="ECO:0007669"/>
    <property type="project" value="TreeGrafter"/>
</dbReference>
<dbReference type="PANTHER" id="PTHR43826">
    <property type="entry name" value="GLUCOSE-6-PHOSPHATE EXCHANGER SLC37A4"/>
    <property type="match status" value="1"/>
</dbReference>
<keyword evidence="2" id="KW-0813">Transport</keyword>
<dbReference type="SUPFAM" id="SSF103473">
    <property type="entry name" value="MFS general substrate transporter"/>
    <property type="match status" value="1"/>
</dbReference>
<feature type="transmembrane region" description="Helical" evidence="6">
    <location>
        <begin position="322"/>
        <end position="346"/>
    </location>
</feature>
<feature type="transmembrane region" description="Helical" evidence="6">
    <location>
        <begin position="298"/>
        <end position="316"/>
    </location>
</feature>
<evidence type="ECO:0000256" key="6">
    <source>
        <dbReference type="SAM" id="Phobius"/>
    </source>
</evidence>
<dbReference type="PANTHER" id="PTHR43826:SF3">
    <property type="entry name" value="GLUCOSE-6-PHOSPHATE EXCHANGER SLC37A4"/>
    <property type="match status" value="1"/>
</dbReference>
<gene>
    <name evidence="8" type="ORF">FDZ14_19790</name>
</gene>
<dbReference type="EMBL" id="CP045272">
    <property type="protein sequence ID" value="QJX78307.1"/>
    <property type="molecule type" value="Genomic_DNA"/>
</dbReference>
<feature type="transmembrane region" description="Helical" evidence="6">
    <location>
        <begin position="142"/>
        <end position="167"/>
    </location>
</feature>
<evidence type="ECO:0000259" key="7">
    <source>
        <dbReference type="PROSITE" id="PS50850"/>
    </source>
</evidence>
<dbReference type="InterPro" id="IPR011701">
    <property type="entry name" value="MFS"/>
</dbReference>
<evidence type="ECO:0000256" key="4">
    <source>
        <dbReference type="ARBA" id="ARBA00022989"/>
    </source>
</evidence>
<dbReference type="PROSITE" id="PS50850">
    <property type="entry name" value="MFS"/>
    <property type="match status" value="1"/>
</dbReference>
<dbReference type="InterPro" id="IPR051337">
    <property type="entry name" value="OPA_Antiporter"/>
</dbReference>
<evidence type="ECO:0000313" key="9">
    <source>
        <dbReference type="Proteomes" id="UP000501076"/>
    </source>
</evidence>
<dbReference type="InterPro" id="IPR036259">
    <property type="entry name" value="MFS_trans_sf"/>
</dbReference>
<comment type="subcellular location">
    <subcellularLocation>
        <location evidence="1">Cell membrane</location>
        <topology evidence="1">Multi-pass membrane protein</topology>
    </subcellularLocation>
</comment>
<dbReference type="CDD" id="cd06174">
    <property type="entry name" value="MFS"/>
    <property type="match status" value="1"/>
</dbReference>
<feature type="transmembrane region" description="Helical" evidence="6">
    <location>
        <begin position="80"/>
        <end position="100"/>
    </location>
</feature>
<feature type="transmembrane region" description="Helical" evidence="6">
    <location>
        <begin position="49"/>
        <end position="68"/>
    </location>
</feature>
<protein>
    <submittedName>
        <fullName evidence="8">MFS transporter</fullName>
    </submittedName>
</protein>
<evidence type="ECO:0000256" key="1">
    <source>
        <dbReference type="ARBA" id="ARBA00004651"/>
    </source>
</evidence>